<reference evidence="2" key="1">
    <citation type="submission" date="2021-02" db="EMBL/GenBank/DDBJ databases">
        <authorList>
            <person name="Nowell W R."/>
        </authorList>
    </citation>
    <scope>NUCLEOTIDE SEQUENCE</scope>
</reference>
<keyword evidence="1" id="KW-0479">Metal-binding</keyword>
<dbReference type="PANTHER" id="PTHR22599">
    <property type="entry name" value="MPS ONE BINDER KINASE ACTIVATOR-LIKE MOB"/>
    <property type="match status" value="1"/>
</dbReference>
<dbReference type="SUPFAM" id="SSF101152">
    <property type="entry name" value="Mob1/phocein"/>
    <property type="match status" value="1"/>
</dbReference>
<evidence type="ECO:0000313" key="2">
    <source>
        <dbReference type="EMBL" id="CAF4096411.1"/>
    </source>
</evidence>
<feature type="binding site" evidence="1">
    <location>
        <position position="23"/>
    </location>
    <ligand>
        <name>Zn(2+)</name>
        <dbReference type="ChEBI" id="CHEBI:29105"/>
    </ligand>
</feature>
<proteinExistence type="predicted"/>
<comment type="caution">
    <text evidence="2">The sequence shown here is derived from an EMBL/GenBank/DDBJ whole genome shotgun (WGS) entry which is preliminary data.</text>
</comment>
<feature type="binding site" evidence="1">
    <location>
        <position position="18"/>
    </location>
    <ligand>
        <name>Zn(2+)</name>
        <dbReference type="ChEBI" id="CHEBI:29105"/>
    </ligand>
</feature>
<dbReference type="Proteomes" id="UP000663866">
    <property type="component" value="Unassembled WGS sequence"/>
</dbReference>
<dbReference type="Gene3D" id="1.20.140.30">
    <property type="entry name" value="MOB kinase activator"/>
    <property type="match status" value="1"/>
</dbReference>
<accession>A0A819ULK1</accession>
<dbReference type="SMART" id="SM01388">
    <property type="entry name" value="Mob1_phocein"/>
    <property type="match status" value="1"/>
</dbReference>
<sequence length="155" mass="18380">VDFFNQINMLFGTITEFCTETTCILMTAGPKYEYHWADGQTIKKPIKCSAPRYIDYLMSWVQDQLDDEIIFPSKIGVPFPKNFLSIAKTILKRLFRVYAHIYHQHFKEVVRLKEEAHLNTSFKHFVYFIQEFSLVEKKELAPLQELIDRLTTKDH</sequence>
<feature type="binding site" evidence="1">
    <location>
        <position position="105"/>
    </location>
    <ligand>
        <name>Zn(2+)</name>
        <dbReference type="ChEBI" id="CHEBI:29105"/>
    </ligand>
</feature>
<organism evidence="2 3">
    <name type="scientific">Rotaria magnacalcarata</name>
    <dbReference type="NCBI Taxonomy" id="392030"/>
    <lineage>
        <taxon>Eukaryota</taxon>
        <taxon>Metazoa</taxon>
        <taxon>Spiralia</taxon>
        <taxon>Gnathifera</taxon>
        <taxon>Rotifera</taxon>
        <taxon>Eurotatoria</taxon>
        <taxon>Bdelloidea</taxon>
        <taxon>Philodinida</taxon>
        <taxon>Philodinidae</taxon>
        <taxon>Rotaria</taxon>
    </lineage>
</organism>
<dbReference type="InterPro" id="IPR036703">
    <property type="entry name" value="MOB_kinase_act_sf"/>
</dbReference>
<evidence type="ECO:0000313" key="3">
    <source>
        <dbReference type="Proteomes" id="UP000663866"/>
    </source>
</evidence>
<name>A0A819ULK1_9BILA</name>
<feature type="binding site" evidence="1">
    <location>
        <position position="100"/>
    </location>
    <ligand>
        <name>Zn(2+)</name>
        <dbReference type="ChEBI" id="CHEBI:29105"/>
    </ligand>
</feature>
<dbReference type="Pfam" id="PF03637">
    <property type="entry name" value="Mob1_phocein"/>
    <property type="match status" value="1"/>
</dbReference>
<gene>
    <name evidence="2" type="ORF">OVN521_LOCUS20653</name>
</gene>
<dbReference type="AlphaFoldDB" id="A0A819ULK1"/>
<dbReference type="InterPro" id="IPR005301">
    <property type="entry name" value="MOB_kinase_act_fam"/>
</dbReference>
<dbReference type="EMBL" id="CAJOBG010004128">
    <property type="protein sequence ID" value="CAF4096411.1"/>
    <property type="molecule type" value="Genomic_DNA"/>
</dbReference>
<evidence type="ECO:0000256" key="1">
    <source>
        <dbReference type="PIRSR" id="PIRSR605301-1"/>
    </source>
</evidence>
<protein>
    <recommendedName>
        <fullName evidence="4">MOB kinase activator 1B</fullName>
    </recommendedName>
</protein>
<evidence type="ECO:0008006" key="4">
    <source>
        <dbReference type="Google" id="ProtNLM"/>
    </source>
</evidence>
<keyword evidence="3" id="KW-1185">Reference proteome</keyword>
<feature type="non-terminal residue" evidence="2">
    <location>
        <position position="1"/>
    </location>
</feature>
<keyword evidence="1" id="KW-0862">Zinc</keyword>